<dbReference type="AlphaFoldDB" id="A0A0V1DSD9"/>
<comment type="caution">
    <text evidence="1">The sequence shown here is derived from an EMBL/GenBank/DDBJ whole genome shotgun (WGS) entry which is preliminary data.</text>
</comment>
<feature type="non-terminal residue" evidence="1">
    <location>
        <position position="1"/>
    </location>
</feature>
<name>A0A0V1DSD9_9BILA</name>
<evidence type="ECO:0000313" key="2">
    <source>
        <dbReference type="Proteomes" id="UP000055024"/>
    </source>
</evidence>
<keyword evidence="2" id="KW-1185">Reference proteome</keyword>
<organism evidence="1 2">
    <name type="scientific">Trichinella zimbabwensis</name>
    <dbReference type="NCBI Taxonomy" id="268475"/>
    <lineage>
        <taxon>Eukaryota</taxon>
        <taxon>Metazoa</taxon>
        <taxon>Ecdysozoa</taxon>
        <taxon>Nematoda</taxon>
        <taxon>Enoplea</taxon>
        <taxon>Dorylaimia</taxon>
        <taxon>Trichinellida</taxon>
        <taxon>Trichinellidae</taxon>
        <taxon>Trichinella</taxon>
    </lineage>
</organism>
<dbReference type="Proteomes" id="UP000055024">
    <property type="component" value="Unassembled WGS sequence"/>
</dbReference>
<evidence type="ECO:0000313" key="1">
    <source>
        <dbReference type="EMBL" id="KRY64321.1"/>
    </source>
</evidence>
<accession>A0A0V1DSD9</accession>
<feature type="non-terminal residue" evidence="1">
    <location>
        <position position="39"/>
    </location>
</feature>
<gene>
    <name evidence="1" type="ORF">T11_7879</name>
</gene>
<proteinExistence type="predicted"/>
<protein>
    <submittedName>
        <fullName evidence="1">Uncharacterized protein</fullName>
    </submittedName>
</protein>
<sequence>LKERPAETGRDRERYWQTERLTEIEIETGRDRERLAPRD</sequence>
<reference evidence="1 2" key="1">
    <citation type="submission" date="2015-01" db="EMBL/GenBank/DDBJ databases">
        <title>Evolution of Trichinella species and genotypes.</title>
        <authorList>
            <person name="Korhonen P.K."/>
            <person name="Edoardo P."/>
            <person name="Giuseppe L.R."/>
            <person name="Gasser R.B."/>
        </authorList>
    </citation>
    <scope>NUCLEOTIDE SEQUENCE [LARGE SCALE GENOMIC DNA]</scope>
    <source>
        <strain evidence="1">ISS1029</strain>
    </source>
</reference>
<dbReference type="EMBL" id="JYDP01007896">
    <property type="protein sequence ID" value="KRY64321.1"/>
    <property type="molecule type" value="Genomic_DNA"/>
</dbReference>